<feature type="transmembrane region" description="Helical" evidence="8">
    <location>
        <begin position="199"/>
        <end position="222"/>
    </location>
</feature>
<sequence>MQAPNPESRDHRDHRDHRREVLALAIPAFATLVSEPLLLLADSAFIGHLGTTQLAGLGIAGNIIGIIAGLCIFLAYGTTATVARQLGAGNRRAALTGGIDGIILGGLLGVVIVIGLQLGLEPLIRLYGPSSEVAAQAATYLRIASFGFPFLLMMLASTGVLRGLQDTKTPLKVAIALNLTNIALNATLVYGLGLGIAGAALGTVASQAGAAALLVIIVARGARREGAEVRLRPGGVLAAARSGVWLILRTLALQVSITATTVVATHLGAVGLAAHQVINSLWMFLAFALDAIAIAAQAIVGRYLGAGDAGMIRRLTAMMVRWGVGFGVVLGVVFLIARPWIPLIFTTDAEVRRLVATVLFVLIVLLPLSGVVFVLDGVLIGAGDTRYLAIAGALVTLAYLPFAIWVDVSGRSLVWLWGVYGISMLGRGIVLGLRARGTAWMRLGA</sequence>
<feature type="transmembrane region" description="Helical" evidence="8">
    <location>
        <begin position="53"/>
        <end position="76"/>
    </location>
</feature>
<keyword evidence="4" id="KW-1003">Cell membrane</keyword>
<feature type="transmembrane region" description="Helical" evidence="8">
    <location>
        <begin position="21"/>
        <end position="41"/>
    </location>
</feature>
<evidence type="ECO:0000256" key="6">
    <source>
        <dbReference type="ARBA" id="ARBA00022989"/>
    </source>
</evidence>
<evidence type="ECO:0000256" key="8">
    <source>
        <dbReference type="SAM" id="Phobius"/>
    </source>
</evidence>
<dbReference type="EMBL" id="CP154795">
    <property type="protein sequence ID" value="XAN09080.1"/>
    <property type="molecule type" value="Genomic_DNA"/>
</dbReference>
<dbReference type="PANTHER" id="PTHR42893:SF46">
    <property type="entry name" value="PROTEIN DETOXIFICATION 44, CHLOROPLASTIC"/>
    <property type="match status" value="1"/>
</dbReference>
<dbReference type="Proteomes" id="UP001442841">
    <property type="component" value="Chromosome"/>
</dbReference>
<dbReference type="InterPro" id="IPR048279">
    <property type="entry name" value="MdtK-like"/>
</dbReference>
<evidence type="ECO:0000313" key="10">
    <source>
        <dbReference type="Proteomes" id="UP001442841"/>
    </source>
</evidence>
<reference evidence="9 10" key="1">
    <citation type="submission" date="2024-04" db="EMBL/GenBank/DDBJ databases">
        <title>Isolation of an actinomycete strain from pig manure.</title>
        <authorList>
            <person name="Gong T."/>
            <person name="Yu Z."/>
            <person name="An M."/>
            <person name="Wei C."/>
            <person name="Yang W."/>
            <person name="Liu L."/>
        </authorList>
    </citation>
    <scope>NUCLEOTIDE SEQUENCE [LARGE SCALE GENOMIC DNA]</scope>
    <source>
        <strain evidence="9 10">ZF39</strain>
    </source>
</reference>
<feature type="transmembrane region" description="Helical" evidence="8">
    <location>
        <begin position="140"/>
        <end position="161"/>
    </location>
</feature>
<comment type="similarity">
    <text evidence="2">Belongs to the multi antimicrobial extrusion (MATE) (TC 2.A.66.1) family.</text>
</comment>
<keyword evidence="10" id="KW-1185">Reference proteome</keyword>
<feature type="transmembrane region" description="Helical" evidence="8">
    <location>
        <begin position="97"/>
        <end position="120"/>
    </location>
</feature>
<evidence type="ECO:0000256" key="3">
    <source>
        <dbReference type="ARBA" id="ARBA00022448"/>
    </source>
</evidence>
<evidence type="ECO:0000256" key="7">
    <source>
        <dbReference type="ARBA" id="ARBA00023136"/>
    </source>
</evidence>
<feature type="transmembrane region" description="Helical" evidence="8">
    <location>
        <begin position="281"/>
        <end position="301"/>
    </location>
</feature>
<dbReference type="InterPro" id="IPR002528">
    <property type="entry name" value="MATE_fam"/>
</dbReference>
<keyword evidence="6 8" id="KW-1133">Transmembrane helix</keyword>
<proteinExistence type="inferred from homology"/>
<feature type="transmembrane region" description="Helical" evidence="8">
    <location>
        <begin position="173"/>
        <end position="193"/>
    </location>
</feature>
<feature type="transmembrane region" description="Helical" evidence="8">
    <location>
        <begin position="322"/>
        <end position="341"/>
    </location>
</feature>
<name>A0ABZ3FV95_9ACTN</name>
<evidence type="ECO:0000256" key="2">
    <source>
        <dbReference type="ARBA" id="ARBA00010199"/>
    </source>
</evidence>
<organism evidence="9 10">
    <name type="scientific">Ammonicoccus fulvus</name>
    <dbReference type="NCBI Taxonomy" id="3138240"/>
    <lineage>
        <taxon>Bacteria</taxon>
        <taxon>Bacillati</taxon>
        <taxon>Actinomycetota</taxon>
        <taxon>Actinomycetes</taxon>
        <taxon>Propionibacteriales</taxon>
        <taxon>Propionibacteriaceae</taxon>
        <taxon>Ammonicoccus</taxon>
    </lineage>
</organism>
<dbReference type="PIRSF" id="PIRSF006603">
    <property type="entry name" value="DinF"/>
    <property type="match status" value="1"/>
</dbReference>
<feature type="transmembrane region" description="Helical" evidence="8">
    <location>
        <begin position="412"/>
        <end position="433"/>
    </location>
</feature>
<accession>A0ABZ3FV95</accession>
<evidence type="ECO:0000313" key="9">
    <source>
        <dbReference type="EMBL" id="XAN09080.1"/>
    </source>
</evidence>
<gene>
    <name evidence="9" type="ORF">AADG42_17750</name>
</gene>
<feature type="transmembrane region" description="Helical" evidence="8">
    <location>
        <begin position="353"/>
        <end position="375"/>
    </location>
</feature>
<evidence type="ECO:0000256" key="5">
    <source>
        <dbReference type="ARBA" id="ARBA00022692"/>
    </source>
</evidence>
<feature type="transmembrane region" description="Helical" evidence="8">
    <location>
        <begin position="387"/>
        <end position="406"/>
    </location>
</feature>
<dbReference type="NCBIfam" id="TIGR00797">
    <property type="entry name" value="matE"/>
    <property type="match status" value="1"/>
</dbReference>
<keyword evidence="5 8" id="KW-0812">Transmembrane</keyword>
<dbReference type="InterPro" id="IPR044644">
    <property type="entry name" value="DinF-like"/>
</dbReference>
<dbReference type="Pfam" id="PF01554">
    <property type="entry name" value="MatE"/>
    <property type="match status" value="2"/>
</dbReference>
<protein>
    <submittedName>
        <fullName evidence="9">MATE family efflux transporter</fullName>
    </submittedName>
</protein>
<evidence type="ECO:0000256" key="1">
    <source>
        <dbReference type="ARBA" id="ARBA00004651"/>
    </source>
</evidence>
<dbReference type="PANTHER" id="PTHR42893">
    <property type="entry name" value="PROTEIN DETOXIFICATION 44, CHLOROPLASTIC-RELATED"/>
    <property type="match status" value="1"/>
</dbReference>
<comment type="subcellular location">
    <subcellularLocation>
        <location evidence="1">Cell membrane</location>
        <topology evidence="1">Multi-pass membrane protein</topology>
    </subcellularLocation>
</comment>
<keyword evidence="3" id="KW-0813">Transport</keyword>
<dbReference type="RefSeq" id="WP_425310517.1">
    <property type="nucleotide sequence ID" value="NZ_CP154795.1"/>
</dbReference>
<keyword evidence="7 8" id="KW-0472">Membrane</keyword>
<evidence type="ECO:0000256" key="4">
    <source>
        <dbReference type="ARBA" id="ARBA00022475"/>
    </source>
</evidence>
<feature type="transmembrane region" description="Helical" evidence="8">
    <location>
        <begin position="243"/>
        <end position="269"/>
    </location>
</feature>